<dbReference type="Pfam" id="PF00034">
    <property type="entry name" value="Cytochrom_C"/>
    <property type="match status" value="1"/>
</dbReference>
<keyword evidence="5" id="KW-0732">Signal</keyword>
<dbReference type="SUPFAM" id="SSF46626">
    <property type="entry name" value="Cytochrome c"/>
    <property type="match status" value="1"/>
</dbReference>
<feature type="chain" id="PRO_5047195164" evidence="5">
    <location>
        <begin position="22"/>
        <end position="135"/>
    </location>
</feature>
<dbReference type="PROSITE" id="PS51007">
    <property type="entry name" value="CYTC"/>
    <property type="match status" value="1"/>
</dbReference>
<evidence type="ECO:0000259" key="6">
    <source>
        <dbReference type="PROSITE" id="PS51007"/>
    </source>
</evidence>
<accession>A0ABY8LFU8</accession>
<dbReference type="Gene3D" id="1.10.760.10">
    <property type="entry name" value="Cytochrome c-like domain"/>
    <property type="match status" value="1"/>
</dbReference>
<evidence type="ECO:0000256" key="5">
    <source>
        <dbReference type="SAM" id="SignalP"/>
    </source>
</evidence>
<protein>
    <submittedName>
        <fullName evidence="7">Cytochrome c</fullName>
    </submittedName>
</protein>
<evidence type="ECO:0000256" key="2">
    <source>
        <dbReference type="ARBA" id="ARBA00022723"/>
    </source>
</evidence>
<name>A0ABY8LFU8_9RHOB</name>
<evidence type="ECO:0000313" key="8">
    <source>
        <dbReference type="Proteomes" id="UP001243420"/>
    </source>
</evidence>
<sequence length="135" mass="14549">MRHLIATLAFASIAAAAPISADEIGQDLYMQYCATCHGTDAKGAGPLAEHMITAIPDLTTLAERNPKAQGEFPMLDVIHIVDGRTGLRAHGGPMPVYGAIFAAEGADREKWGEVMYTRGRVMSLVYYLESLQQPS</sequence>
<feature type="signal peptide" evidence="5">
    <location>
        <begin position="1"/>
        <end position="21"/>
    </location>
</feature>
<evidence type="ECO:0000256" key="1">
    <source>
        <dbReference type="ARBA" id="ARBA00022617"/>
    </source>
</evidence>
<evidence type="ECO:0000256" key="3">
    <source>
        <dbReference type="ARBA" id="ARBA00023004"/>
    </source>
</evidence>
<evidence type="ECO:0000313" key="7">
    <source>
        <dbReference type="EMBL" id="WGH80151.1"/>
    </source>
</evidence>
<keyword evidence="3 4" id="KW-0408">Iron</keyword>
<dbReference type="Proteomes" id="UP001243420">
    <property type="component" value="Chromosome"/>
</dbReference>
<dbReference type="InterPro" id="IPR036909">
    <property type="entry name" value="Cyt_c-like_dom_sf"/>
</dbReference>
<proteinExistence type="predicted"/>
<organism evidence="7 8">
    <name type="scientific">Jannaschia ovalis</name>
    <dbReference type="NCBI Taxonomy" id="3038773"/>
    <lineage>
        <taxon>Bacteria</taxon>
        <taxon>Pseudomonadati</taxon>
        <taxon>Pseudomonadota</taxon>
        <taxon>Alphaproteobacteria</taxon>
        <taxon>Rhodobacterales</taxon>
        <taxon>Roseobacteraceae</taxon>
        <taxon>Jannaschia</taxon>
    </lineage>
</organism>
<dbReference type="InterPro" id="IPR009056">
    <property type="entry name" value="Cyt_c-like_dom"/>
</dbReference>
<dbReference type="EMBL" id="CP122537">
    <property type="protein sequence ID" value="WGH80151.1"/>
    <property type="molecule type" value="Genomic_DNA"/>
</dbReference>
<reference evidence="7 8" key="1">
    <citation type="submission" date="2023-04" db="EMBL/GenBank/DDBJ databases">
        <title>Jannaschia ovalis sp. nov., a marine bacterium isolated from sea tidal flat.</title>
        <authorList>
            <person name="Kwon D.Y."/>
            <person name="Kim J.-J."/>
        </authorList>
    </citation>
    <scope>NUCLEOTIDE SEQUENCE [LARGE SCALE GENOMIC DNA]</scope>
    <source>
        <strain evidence="7 8">GRR-S6-38</strain>
    </source>
</reference>
<keyword evidence="8" id="KW-1185">Reference proteome</keyword>
<keyword evidence="2 4" id="KW-0479">Metal-binding</keyword>
<evidence type="ECO:0000256" key="4">
    <source>
        <dbReference type="PROSITE-ProRule" id="PRU00433"/>
    </source>
</evidence>
<feature type="domain" description="Cytochrome c" evidence="6">
    <location>
        <begin position="20"/>
        <end position="121"/>
    </location>
</feature>
<gene>
    <name evidence="7" type="ORF">P8627_07770</name>
</gene>
<dbReference type="RefSeq" id="WP_279967198.1">
    <property type="nucleotide sequence ID" value="NZ_CP122537.1"/>
</dbReference>
<keyword evidence="1 4" id="KW-0349">Heme</keyword>